<comment type="subunit">
    <text evidence="1">Homodimers and heterodimers.</text>
</comment>
<dbReference type="GO" id="GO:0009734">
    <property type="term" value="P:auxin-activated signaling pathway"/>
    <property type="evidence" value="ECO:0007669"/>
    <property type="project" value="UniProtKB-UniRule"/>
</dbReference>
<keyword evidence="1" id="KW-0805">Transcription regulation</keyword>
<comment type="subcellular location">
    <subcellularLocation>
        <location evidence="1">Nucleus</location>
    </subcellularLocation>
</comment>
<keyword evidence="1" id="KW-0804">Transcription</keyword>
<keyword evidence="5" id="KW-1185">Reference proteome</keyword>
<reference evidence="4" key="2">
    <citation type="submission" date="2023-05" db="EMBL/GenBank/DDBJ databases">
        <authorList>
            <person name="Schelkunov M.I."/>
        </authorList>
    </citation>
    <scope>NUCLEOTIDE SEQUENCE</scope>
    <source>
        <strain evidence="4">Hsosn_3</strain>
        <tissue evidence="4">Leaf</tissue>
    </source>
</reference>
<evidence type="ECO:0000259" key="3">
    <source>
        <dbReference type="Pfam" id="PF02309"/>
    </source>
</evidence>
<dbReference type="InterPro" id="IPR033389">
    <property type="entry name" value="AUX/IAA_dom"/>
</dbReference>
<keyword evidence="1" id="KW-0678">Repressor</keyword>
<comment type="function">
    <text evidence="1">Aux/IAA proteins are short-lived transcriptional factors that function as repressors of early auxin response genes at low auxin concentrations.</text>
</comment>
<comment type="similarity">
    <text evidence="1">Belongs to the Aux/IAA family.</text>
</comment>
<proteinExistence type="inferred from homology"/>
<evidence type="ECO:0000313" key="4">
    <source>
        <dbReference type="EMBL" id="KAK1372411.1"/>
    </source>
</evidence>
<feature type="compositionally biased region" description="Polar residues" evidence="2">
    <location>
        <begin position="17"/>
        <end position="34"/>
    </location>
</feature>
<evidence type="ECO:0000256" key="1">
    <source>
        <dbReference type="RuleBase" id="RU004549"/>
    </source>
</evidence>
<gene>
    <name evidence="4" type="ORF">POM88_028604</name>
</gene>
<dbReference type="Pfam" id="PF02309">
    <property type="entry name" value="AUX_IAA"/>
    <property type="match status" value="1"/>
</dbReference>
<sequence length="252" mass="27470">MGYALSRLEIDSECSDSDASNSGIDENSSPNEPTNILDHDVAQLTKLRSTPHENSGDVFPGKRRSSVNTVKMLAGRECNYSGRGRFSAADRFHLRFSQVVGWPPVRAYRINNLNQAKLSMTEDFSSIVDKSENVLANKDYKCDWTKGALVPSSCLQLKPILVPAIFIVAPLVPGPGLNEHGPHSLLVLGRSFLQSILLLLTNGFKLLKVGGYLVYSTFSLTVAQNEDVVEQLLLQNSSAGSLEVELKGNYGG</sequence>
<feature type="domain" description="AUX/IAA" evidence="3">
    <location>
        <begin position="94"/>
        <end position="123"/>
    </location>
</feature>
<dbReference type="EMBL" id="JAUIZM010000007">
    <property type="protein sequence ID" value="KAK1372411.1"/>
    <property type="molecule type" value="Genomic_DNA"/>
</dbReference>
<keyword evidence="1" id="KW-0539">Nucleus</keyword>
<accession>A0AAD8HSJ3</accession>
<protein>
    <recommendedName>
        <fullName evidence="1">Auxin-responsive protein</fullName>
    </recommendedName>
</protein>
<evidence type="ECO:0000256" key="2">
    <source>
        <dbReference type="SAM" id="MobiDB-lite"/>
    </source>
</evidence>
<reference evidence="4" key="1">
    <citation type="submission" date="2023-02" db="EMBL/GenBank/DDBJ databases">
        <title>Genome of toxic invasive species Heracleum sosnowskyi carries increased number of genes despite the absence of recent whole-genome duplications.</title>
        <authorList>
            <person name="Schelkunov M."/>
            <person name="Shtratnikova V."/>
            <person name="Makarenko M."/>
            <person name="Klepikova A."/>
            <person name="Omelchenko D."/>
            <person name="Novikova G."/>
            <person name="Obukhova E."/>
            <person name="Bogdanov V."/>
            <person name="Penin A."/>
            <person name="Logacheva M."/>
        </authorList>
    </citation>
    <scope>NUCLEOTIDE SEQUENCE</scope>
    <source>
        <strain evidence="4">Hsosn_3</strain>
        <tissue evidence="4">Leaf</tissue>
    </source>
</reference>
<keyword evidence="1" id="KW-0927">Auxin signaling pathway</keyword>
<dbReference type="GO" id="GO:0005634">
    <property type="term" value="C:nucleus"/>
    <property type="evidence" value="ECO:0007669"/>
    <property type="project" value="UniProtKB-SubCell"/>
</dbReference>
<organism evidence="4 5">
    <name type="scientific">Heracleum sosnowskyi</name>
    <dbReference type="NCBI Taxonomy" id="360622"/>
    <lineage>
        <taxon>Eukaryota</taxon>
        <taxon>Viridiplantae</taxon>
        <taxon>Streptophyta</taxon>
        <taxon>Embryophyta</taxon>
        <taxon>Tracheophyta</taxon>
        <taxon>Spermatophyta</taxon>
        <taxon>Magnoliopsida</taxon>
        <taxon>eudicotyledons</taxon>
        <taxon>Gunneridae</taxon>
        <taxon>Pentapetalae</taxon>
        <taxon>asterids</taxon>
        <taxon>campanulids</taxon>
        <taxon>Apiales</taxon>
        <taxon>Apiaceae</taxon>
        <taxon>Apioideae</taxon>
        <taxon>apioid superclade</taxon>
        <taxon>Tordylieae</taxon>
        <taxon>Tordyliinae</taxon>
        <taxon>Heracleum</taxon>
    </lineage>
</organism>
<name>A0AAD8HSJ3_9APIA</name>
<dbReference type="InterPro" id="IPR029063">
    <property type="entry name" value="SAM-dependent_MTases_sf"/>
</dbReference>
<evidence type="ECO:0000313" key="5">
    <source>
        <dbReference type="Proteomes" id="UP001237642"/>
    </source>
</evidence>
<dbReference type="SUPFAM" id="SSF53335">
    <property type="entry name" value="S-adenosyl-L-methionine-dependent methyltransferases"/>
    <property type="match status" value="1"/>
</dbReference>
<comment type="caution">
    <text evidence="4">The sequence shown here is derived from an EMBL/GenBank/DDBJ whole genome shotgun (WGS) entry which is preliminary data.</text>
</comment>
<feature type="region of interest" description="Disordered" evidence="2">
    <location>
        <begin position="11"/>
        <end position="36"/>
    </location>
</feature>
<dbReference type="Gene3D" id="3.40.50.150">
    <property type="entry name" value="Vaccinia Virus protein VP39"/>
    <property type="match status" value="1"/>
</dbReference>
<dbReference type="Proteomes" id="UP001237642">
    <property type="component" value="Unassembled WGS sequence"/>
</dbReference>
<dbReference type="AlphaFoldDB" id="A0AAD8HSJ3"/>